<sequence>MRDARATKLWRLLIPLKVKVFCWLILKKRPITADNLLKRGWTGNTTCVLCGMTEETVDHLFTQCVFTRFLMALALENLQSTDLGHDVISVWDKWTSRKSSLPSSSGIVGLIYCLLVGHLEN</sequence>
<reference evidence="3" key="1">
    <citation type="submission" date="2020-07" db="EMBL/GenBank/DDBJ databases">
        <authorList>
            <person name="Lin J."/>
        </authorList>
    </citation>
    <scope>NUCLEOTIDE SEQUENCE</scope>
</reference>
<feature type="signal peptide" evidence="1">
    <location>
        <begin position="1"/>
        <end position="33"/>
    </location>
</feature>
<protein>
    <recommendedName>
        <fullName evidence="2">Reverse transcriptase zinc-binding domain-containing protein</fullName>
    </recommendedName>
</protein>
<evidence type="ECO:0000256" key="1">
    <source>
        <dbReference type="SAM" id="SignalP"/>
    </source>
</evidence>
<dbReference type="AlphaFoldDB" id="A0A6V7Q0L2"/>
<dbReference type="InterPro" id="IPR026960">
    <property type="entry name" value="RVT-Znf"/>
</dbReference>
<proteinExistence type="predicted"/>
<feature type="chain" id="PRO_5027787504" description="Reverse transcriptase zinc-binding domain-containing protein" evidence="1">
    <location>
        <begin position="34"/>
        <end position="121"/>
    </location>
</feature>
<gene>
    <name evidence="3" type="ORF">CB5_LOCUS19678</name>
</gene>
<evidence type="ECO:0000259" key="2">
    <source>
        <dbReference type="Pfam" id="PF13966"/>
    </source>
</evidence>
<keyword evidence="1" id="KW-0732">Signal</keyword>
<dbReference type="Pfam" id="PF13966">
    <property type="entry name" value="zf-RVT"/>
    <property type="match status" value="1"/>
</dbReference>
<dbReference type="EMBL" id="LR862131">
    <property type="protein sequence ID" value="CAD1836467.1"/>
    <property type="molecule type" value="Genomic_DNA"/>
</dbReference>
<evidence type="ECO:0000313" key="3">
    <source>
        <dbReference type="EMBL" id="CAD1836467.1"/>
    </source>
</evidence>
<organism evidence="3">
    <name type="scientific">Ananas comosus var. bracteatus</name>
    <name type="common">red pineapple</name>
    <dbReference type="NCBI Taxonomy" id="296719"/>
    <lineage>
        <taxon>Eukaryota</taxon>
        <taxon>Viridiplantae</taxon>
        <taxon>Streptophyta</taxon>
        <taxon>Embryophyta</taxon>
        <taxon>Tracheophyta</taxon>
        <taxon>Spermatophyta</taxon>
        <taxon>Magnoliopsida</taxon>
        <taxon>Liliopsida</taxon>
        <taxon>Poales</taxon>
        <taxon>Bromeliaceae</taxon>
        <taxon>Bromelioideae</taxon>
        <taxon>Ananas</taxon>
    </lineage>
</organism>
<feature type="domain" description="Reverse transcriptase zinc-binding" evidence="2">
    <location>
        <begin position="6"/>
        <end position="69"/>
    </location>
</feature>
<name>A0A6V7Q0L2_ANACO</name>
<accession>A0A6V7Q0L2</accession>